<evidence type="ECO:0000313" key="3">
    <source>
        <dbReference type="Proteomes" id="UP000287651"/>
    </source>
</evidence>
<dbReference type="Proteomes" id="UP000287651">
    <property type="component" value="Unassembled WGS sequence"/>
</dbReference>
<sequence length="349" mass="40166">MASVDLVGAKLVAIETHMEDRPRALFPEFRLGQSQSLRRSQHGGNSDRKENSTKKERQATDLSCPRTRSRDHHCKKGRLLRVEPKHEEDLKENTKEDQQSTECTTHSIAGYTNLQTMKVEGTLKQQPITVHTDTESSNNLMNSKGKQVILRRKHGSKVTTVSTQRLEKLAEISGASAEPSRLLPTRLRDLHMLILQEEPPTHIQPYCCRHLQKAEAKRIVQETLETRIIQSRFSPATTLYLQKLYLFACRDKLFRKCHLLSNQLHLLIQRSQISGYFHDLSQERTTLPEVFPVDDLRSTVDNLKKIELLQRQYWHGICDDSAQIHPPDTQVDEEAQFQPKIAGSRRITI</sequence>
<feature type="compositionally biased region" description="Basic residues" evidence="1">
    <location>
        <begin position="67"/>
        <end position="79"/>
    </location>
</feature>
<evidence type="ECO:0000313" key="2">
    <source>
        <dbReference type="EMBL" id="RRT61310.1"/>
    </source>
</evidence>
<gene>
    <name evidence="2" type="ORF">B296_00039567</name>
</gene>
<proteinExistence type="predicted"/>
<feature type="compositionally biased region" description="Basic and acidic residues" evidence="1">
    <location>
        <begin position="80"/>
        <end position="98"/>
    </location>
</feature>
<dbReference type="AlphaFoldDB" id="A0A426ZBD7"/>
<evidence type="ECO:0000256" key="1">
    <source>
        <dbReference type="SAM" id="MobiDB-lite"/>
    </source>
</evidence>
<feature type="compositionally biased region" description="Basic and acidic residues" evidence="1">
    <location>
        <begin position="45"/>
        <end position="59"/>
    </location>
</feature>
<feature type="compositionally biased region" description="Polar residues" evidence="1">
    <location>
        <begin position="32"/>
        <end position="44"/>
    </location>
</feature>
<name>A0A426ZBD7_ENSVE</name>
<comment type="caution">
    <text evidence="2">The sequence shown here is derived from an EMBL/GenBank/DDBJ whole genome shotgun (WGS) entry which is preliminary data.</text>
</comment>
<accession>A0A426ZBD7</accession>
<protein>
    <submittedName>
        <fullName evidence="2">Uncharacterized protein</fullName>
    </submittedName>
</protein>
<organism evidence="2 3">
    <name type="scientific">Ensete ventricosum</name>
    <name type="common">Abyssinian banana</name>
    <name type="synonym">Musa ensete</name>
    <dbReference type="NCBI Taxonomy" id="4639"/>
    <lineage>
        <taxon>Eukaryota</taxon>
        <taxon>Viridiplantae</taxon>
        <taxon>Streptophyta</taxon>
        <taxon>Embryophyta</taxon>
        <taxon>Tracheophyta</taxon>
        <taxon>Spermatophyta</taxon>
        <taxon>Magnoliopsida</taxon>
        <taxon>Liliopsida</taxon>
        <taxon>Zingiberales</taxon>
        <taxon>Musaceae</taxon>
        <taxon>Ensete</taxon>
    </lineage>
</organism>
<dbReference type="EMBL" id="AMZH03007444">
    <property type="protein sequence ID" value="RRT61310.1"/>
    <property type="molecule type" value="Genomic_DNA"/>
</dbReference>
<reference evidence="2 3" key="1">
    <citation type="journal article" date="2014" name="Agronomy (Basel)">
        <title>A Draft Genome Sequence for Ensete ventricosum, the Drought-Tolerant Tree Against Hunger.</title>
        <authorList>
            <person name="Harrison J."/>
            <person name="Moore K.A."/>
            <person name="Paszkiewicz K."/>
            <person name="Jones T."/>
            <person name="Grant M."/>
            <person name="Ambacheew D."/>
            <person name="Muzemil S."/>
            <person name="Studholme D.J."/>
        </authorList>
    </citation>
    <scope>NUCLEOTIDE SEQUENCE [LARGE SCALE GENOMIC DNA]</scope>
</reference>
<feature type="region of interest" description="Disordered" evidence="1">
    <location>
        <begin position="26"/>
        <end position="103"/>
    </location>
</feature>